<keyword evidence="2" id="KW-1015">Disulfide bond</keyword>
<evidence type="ECO:0000313" key="5">
    <source>
        <dbReference type="EMBL" id="KAG5679448.1"/>
    </source>
</evidence>
<keyword evidence="6" id="KW-1185">Reference proteome</keyword>
<feature type="chain" id="PRO_5039893811" description="TIL domain-containing protein" evidence="3">
    <location>
        <begin position="19"/>
        <end position="80"/>
    </location>
</feature>
<comment type="caution">
    <text evidence="5">The sequence shown here is derived from an EMBL/GenBank/DDBJ whole genome shotgun (WGS) entry which is preliminary data.</text>
</comment>
<dbReference type="Gene3D" id="2.10.25.10">
    <property type="entry name" value="Laminin"/>
    <property type="match status" value="1"/>
</dbReference>
<feature type="signal peptide" evidence="3">
    <location>
        <begin position="1"/>
        <end position="18"/>
    </location>
</feature>
<proteinExistence type="predicted"/>
<organism evidence="5 6">
    <name type="scientific">Polypedilum vanderplanki</name>
    <name type="common">Sleeping chironomid midge</name>
    <dbReference type="NCBI Taxonomy" id="319348"/>
    <lineage>
        <taxon>Eukaryota</taxon>
        <taxon>Metazoa</taxon>
        <taxon>Ecdysozoa</taxon>
        <taxon>Arthropoda</taxon>
        <taxon>Hexapoda</taxon>
        <taxon>Insecta</taxon>
        <taxon>Pterygota</taxon>
        <taxon>Neoptera</taxon>
        <taxon>Endopterygota</taxon>
        <taxon>Diptera</taxon>
        <taxon>Nematocera</taxon>
        <taxon>Chironomoidea</taxon>
        <taxon>Chironomidae</taxon>
        <taxon>Chironominae</taxon>
        <taxon>Polypedilum</taxon>
        <taxon>Polypedilum</taxon>
    </lineage>
</organism>
<evidence type="ECO:0000313" key="6">
    <source>
        <dbReference type="Proteomes" id="UP001107558"/>
    </source>
</evidence>
<dbReference type="CDD" id="cd19941">
    <property type="entry name" value="TIL"/>
    <property type="match status" value="1"/>
</dbReference>
<protein>
    <recommendedName>
        <fullName evidence="4">TIL domain-containing protein</fullName>
    </recommendedName>
</protein>
<dbReference type="AlphaFoldDB" id="A0A9J6CC62"/>
<dbReference type="GO" id="GO:0030414">
    <property type="term" value="F:peptidase inhibitor activity"/>
    <property type="evidence" value="ECO:0007669"/>
    <property type="project" value="UniProtKB-KW"/>
</dbReference>
<dbReference type="PANTHER" id="PTHR23259">
    <property type="entry name" value="RIDDLE"/>
    <property type="match status" value="1"/>
</dbReference>
<dbReference type="Pfam" id="PF01826">
    <property type="entry name" value="TIL"/>
    <property type="match status" value="1"/>
</dbReference>
<dbReference type="SUPFAM" id="SSF57567">
    <property type="entry name" value="Serine protease inhibitors"/>
    <property type="match status" value="1"/>
</dbReference>
<evidence type="ECO:0000256" key="2">
    <source>
        <dbReference type="ARBA" id="ARBA00023157"/>
    </source>
</evidence>
<keyword evidence="3" id="KW-0732">Signal</keyword>
<evidence type="ECO:0000259" key="4">
    <source>
        <dbReference type="Pfam" id="PF01826"/>
    </source>
</evidence>
<dbReference type="OrthoDB" id="6236007at2759"/>
<accession>A0A9J6CC62</accession>
<dbReference type="Proteomes" id="UP001107558">
    <property type="component" value="Chromosome 2"/>
</dbReference>
<dbReference type="InterPro" id="IPR036084">
    <property type="entry name" value="Ser_inhib-like_sf"/>
</dbReference>
<dbReference type="EMBL" id="JADBJN010000002">
    <property type="protein sequence ID" value="KAG5679448.1"/>
    <property type="molecule type" value="Genomic_DNA"/>
</dbReference>
<dbReference type="InterPro" id="IPR051368">
    <property type="entry name" value="SerProtInhib-TIL_Domain"/>
</dbReference>
<feature type="domain" description="TIL" evidence="4">
    <location>
        <begin position="28"/>
        <end position="79"/>
    </location>
</feature>
<name>A0A9J6CC62_POLVA</name>
<dbReference type="InterPro" id="IPR002919">
    <property type="entry name" value="TIL_dom"/>
</dbReference>
<keyword evidence="1" id="KW-0646">Protease inhibitor</keyword>
<evidence type="ECO:0000256" key="3">
    <source>
        <dbReference type="SAM" id="SignalP"/>
    </source>
</evidence>
<sequence length="80" mass="9003">MKLIGILILCLFMTATLGFSTSKRACTKKNEIYNTCGTACPETCEYKPTICTMQCIEGCFCKRNYIRNNNGECILKKDCP</sequence>
<evidence type="ECO:0000256" key="1">
    <source>
        <dbReference type="ARBA" id="ARBA00022690"/>
    </source>
</evidence>
<dbReference type="PANTHER" id="PTHR23259:SF70">
    <property type="entry name" value="ACCESSORY GLAND PROTEIN ACP62F-RELATED"/>
    <property type="match status" value="1"/>
</dbReference>
<gene>
    <name evidence="5" type="ORF">PVAND_009013</name>
</gene>
<reference evidence="5" key="1">
    <citation type="submission" date="2021-03" db="EMBL/GenBank/DDBJ databases">
        <title>Chromosome level genome of the anhydrobiotic midge Polypedilum vanderplanki.</title>
        <authorList>
            <person name="Yoshida Y."/>
            <person name="Kikawada T."/>
            <person name="Gusev O."/>
        </authorList>
    </citation>
    <scope>NUCLEOTIDE SEQUENCE</scope>
    <source>
        <strain evidence="5">NIAS01</strain>
        <tissue evidence="5">Whole body or cell culture</tissue>
    </source>
</reference>